<feature type="compositionally biased region" description="Low complexity" evidence="7">
    <location>
        <begin position="659"/>
        <end position="674"/>
    </location>
</feature>
<feature type="transmembrane region" description="Helical" evidence="8">
    <location>
        <begin position="1025"/>
        <end position="1049"/>
    </location>
</feature>
<dbReference type="PANTHER" id="PTHR30572">
    <property type="entry name" value="MEMBRANE COMPONENT OF TRANSPORTER-RELATED"/>
    <property type="match status" value="1"/>
</dbReference>
<name>A0ABV6XQ73_9ACTN</name>
<organism evidence="10 11">
    <name type="scientific">Streptacidiphilus jeojiensis</name>
    <dbReference type="NCBI Taxonomy" id="3229225"/>
    <lineage>
        <taxon>Bacteria</taxon>
        <taxon>Bacillati</taxon>
        <taxon>Actinomycetota</taxon>
        <taxon>Actinomycetes</taxon>
        <taxon>Kitasatosporales</taxon>
        <taxon>Streptomycetaceae</taxon>
        <taxon>Streptacidiphilus</taxon>
    </lineage>
</organism>
<proteinExistence type="inferred from homology"/>
<dbReference type="Pfam" id="PF02687">
    <property type="entry name" value="FtsX"/>
    <property type="match status" value="1"/>
</dbReference>
<comment type="caution">
    <text evidence="10">The sequence shown here is derived from an EMBL/GenBank/DDBJ whole genome shotgun (WGS) entry which is preliminary data.</text>
</comment>
<evidence type="ECO:0000256" key="8">
    <source>
        <dbReference type="SAM" id="Phobius"/>
    </source>
</evidence>
<dbReference type="EMBL" id="JBEUKS010000006">
    <property type="protein sequence ID" value="MFC1440386.1"/>
    <property type="molecule type" value="Genomic_DNA"/>
</dbReference>
<evidence type="ECO:0000256" key="2">
    <source>
        <dbReference type="ARBA" id="ARBA00022475"/>
    </source>
</evidence>
<comment type="subcellular location">
    <subcellularLocation>
        <location evidence="1">Cell membrane</location>
        <topology evidence="1">Multi-pass membrane protein</topology>
    </subcellularLocation>
</comment>
<keyword evidence="2" id="KW-1003">Cell membrane</keyword>
<protein>
    <submittedName>
        <fullName evidence="10">ABC transporter permease</fullName>
    </submittedName>
</protein>
<evidence type="ECO:0000256" key="5">
    <source>
        <dbReference type="ARBA" id="ARBA00023136"/>
    </source>
</evidence>
<dbReference type="InterPro" id="IPR003838">
    <property type="entry name" value="ABC3_permease_C"/>
</dbReference>
<evidence type="ECO:0000256" key="3">
    <source>
        <dbReference type="ARBA" id="ARBA00022692"/>
    </source>
</evidence>
<accession>A0ABV6XQ73</accession>
<keyword evidence="5 8" id="KW-0472">Membrane</keyword>
<feature type="transmembrane region" description="Helical" evidence="8">
    <location>
        <begin position="471"/>
        <end position="489"/>
    </location>
</feature>
<evidence type="ECO:0000313" key="11">
    <source>
        <dbReference type="Proteomes" id="UP001592581"/>
    </source>
</evidence>
<dbReference type="Proteomes" id="UP001592581">
    <property type="component" value="Unassembled WGS sequence"/>
</dbReference>
<feature type="transmembrane region" description="Helical" evidence="8">
    <location>
        <begin position="1123"/>
        <end position="1148"/>
    </location>
</feature>
<feature type="transmembrane region" description="Helical" evidence="8">
    <location>
        <begin position="428"/>
        <end position="450"/>
    </location>
</feature>
<evidence type="ECO:0000256" key="7">
    <source>
        <dbReference type="SAM" id="MobiDB-lite"/>
    </source>
</evidence>
<feature type="transmembrane region" description="Helical" evidence="8">
    <location>
        <begin position="1070"/>
        <end position="1103"/>
    </location>
</feature>
<dbReference type="InterPro" id="IPR050250">
    <property type="entry name" value="Macrolide_Exporter_MacB"/>
</dbReference>
<evidence type="ECO:0000256" key="6">
    <source>
        <dbReference type="ARBA" id="ARBA00038076"/>
    </source>
</evidence>
<keyword evidence="3 8" id="KW-0812">Transmembrane</keyword>
<feature type="region of interest" description="Disordered" evidence="7">
    <location>
        <begin position="659"/>
        <end position="684"/>
    </location>
</feature>
<feature type="transmembrane region" description="Helical" evidence="8">
    <location>
        <begin position="509"/>
        <end position="536"/>
    </location>
</feature>
<evidence type="ECO:0000256" key="4">
    <source>
        <dbReference type="ARBA" id="ARBA00022989"/>
    </source>
</evidence>
<feature type="transmembrane region" description="Helical" evidence="8">
    <location>
        <begin position="334"/>
        <end position="353"/>
    </location>
</feature>
<feature type="domain" description="ABC3 transporter permease C-terminal" evidence="9">
    <location>
        <begin position="1037"/>
        <end position="1150"/>
    </location>
</feature>
<feature type="transmembrane region" description="Helical" evidence="8">
    <location>
        <begin position="385"/>
        <end position="408"/>
    </location>
</feature>
<evidence type="ECO:0000313" key="10">
    <source>
        <dbReference type="EMBL" id="MFC1440386.1"/>
    </source>
</evidence>
<evidence type="ECO:0000259" key="9">
    <source>
        <dbReference type="Pfam" id="PF02687"/>
    </source>
</evidence>
<comment type="similarity">
    <text evidence="6">Belongs to the ABC-4 integral membrane protein family.</text>
</comment>
<gene>
    <name evidence="10" type="ORF">ABUW04_19205</name>
</gene>
<keyword evidence="4 8" id="KW-1133">Transmembrane helix</keyword>
<reference evidence="10 11" key="1">
    <citation type="submission" date="2024-06" db="EMBL/GenBank/DDBJ databases">
        <authorList>
            <person name="Lee S.D."/>
        </authorList>
    </citation>
    <scope>NUCLEOTIDE SEQUENCE [LARGE SCALE GENOMIC DNA]</scope>
    <source>
        <strain evidence="10 11">N1-10</strain>
    </source>
</reference>
<sequence length="1163" mass="117099">MAVRAVRASSRRRLPPAVRGSAHHGLVLAAAALTVLLAATVLAALAALATGAVNAGAAARLDADARAEVQISALVRNGGRDAGQGGGFAAADRAVRAAAAVAFGDVPERTSAARYGLDPLSIATAPPGSAQAQLQLHAIAVQDAAVHARLDSGSWPSGAAAAPVAAITADRSAAAVGTVDAALPVSLARRLGARPGTVLVLADAARRTVRVRITGVYTATATQPGFWPGLVGDPLQGDLRAGSLLVVAPAAFTATPAFDQAVSARWTVLPDLSGLDTAKLPALRDRIAGFAASDTGRSVYLGRTPALPQLAVVSALPDAVDALSLPLVVARSALYQPTALLAVLALTALVLTARQPAEHRRIELMLRQVRGAGTGRLLLSAAGEWALVALPAGLAAPFLAGALLRLLHAAGLLALRPPGSTLGGAVRAAVAVTVLVHGLATLLPVLATVVGGGALARLRMRGARAALAQRVGADLALLAVAVLGYLQLAHYRTTVTGSAADGAADVDPVLVLVPAVATLAAALLLLRLLPLTSWALDRFGRRRRGLVLPLAAWQLSRRSARNAGPVVLMCLAVAVGGLADTVLAGLDGLAHDQAVFSVGADVGVDQVDPTDRPPEVMRAALAALPGVTGLTPVTSTGGSNADSDTDQVVGIDTRPLATAGATPATAAPPTSTPNAPTPAPTPATAAPLLRADLAGPALPAELAALGARVPVHGLPLAGRPTELLLDETLTSDSDRSPPQLRVTLEDAAGLSSSVTVPLPAADGARHLVPVPLTGPADGGAVRSYPLTLTGLAVVMPTEQPRAVLTLTLHRIGSAAGWTGSPPTGTVWVDRTPTALESSSGGACLPSGGSVPEFGEGNPGLCSLRSGPDLLRLVFGTSEAAASQAGAQLEFGLAATGVAATTLPGPVPALADSAAVAEQQLVPGSVVRLTLDDGHLLSLRVTGTIAGVPGTDRGQGHFLVDQHALAAAEALLASTPEPATVWWLSSSDPDRTAAAVAADGGLGTARTVGAARAALRADPFRSGMRAVLALCRLLAPAFAVVGFTVHAVIATRERRREFALLRAMGIRSRRLSALLWAEQLSVALFALVPGVLLGTGLAALVLPTVTVDDSGGPPFPPLLVHVPWLRVALTALVTAGVILLVVVGLARLLAKVDLVRVLRAGEGE</sequence>
<keyword evidence="11" id="KW-1185">Reference proteome</keyword>
<feature type="transmembrane region" description="Helical" evidence="8">
    <location>
        <begin position="566"/>
        <end position="586"/>
    </location>
</feature>
<dbReference type="PANTHER" id="PTHR30572:SF4">
    <property type="entry name" value="ABC TRANSPORTER PERMEASE YTRF"/>
    <property type="match status" value="1"/>
</dbReference>
<dbReference type="RefSeq" id="WP_380565890.1">
    <property type="nucleotide sequence ID" value="NZ_JBEUKS010000006.1"/>
</dbReference>
<evidence type="ECO:0000256" key="1">
    <source>
        <dbReference type="ARBA" id="ARBA00004651"/>
    </source>
</evidence>